<evidence type="ECO:0000256" key="1">
    <source>
        <dbReference type="SAM" id="MobiDB-lite"/>
    </source>
</evidence>
<feature type="compositionally biased region" description="Low complexity" evidence="1">
    <location>
        <begin position="1"/>
        <end position="11"/>
    </location>
</feature>
<reference evidence="3" key="1">
    <citation type="journal article" date="2014" name="Int. J. Syst. Evol. Microbiol.">
        <title>Complete genome sequence of Corynebacterium casei LMG S-19264T (=DSM 44701T), isolated from a smear-ripened cheese.</title>
        <authorList>
            <consortium name="US DOE Joint Genome Institute (JGI-PGF)"/>
            <person name="Walter F."/>
            <person name="Albersmeier A."/>
            <person name="Kalinowski J."/>
            <person name="Ruckert C."/>
        </authorList>
    </citation>
    <scope>NUCLEOTIDE SEQUENCE</scope>
    <source>
        <strain evidence="3">JCM 5069</strain>
    </source>
</reference>
<organism evidence="3 4">
    <name type="scientific">Streptomyces sulfonofaciens</name>
    <dbReference type="NCBI Taxonomy" id="68272"/>
    <lineage>
        <taxon>Bacteria</taxon>
        <taxon>Bacillati</taxon>
        <taxon>Actinomycetota</taxon>
        <taxon>Actinomycetes</taxon>
        <taxon>Kitasatosporales</taxon>
        <taxon>Streptomycetaceae</taxon>
        <taxon>Streptomyces</taxon>
    </lineage>
</organism>
<feature type="region of interest" description="Disordered" evidence="1">
    <location>
        <begin position="1"/>
        <end position="24"/>
    </location>
</feature>
<dbReference type="Proteomes" id="UP000603708">
    <property type="component" value="Unassembled WGS sequence"/>
</dbReference>
<dbReference type="AlphaFoldDB" id="A0A919GCK9"/>
<proteinExistence type="predicted"/>
<keyword evidence="2" id="KW-1133">Transmembrane helix</keyword>
<dbReference type="EMBL" id="BNCD01000012">
    <property type="protein sequence ID" value="GHH82009.1"/>
    <property type="molecule type" value="Genomic_DNA"/>
</dbReference>
<evidence type="ECO:0000256" key="2">
    <source>
        <dbReference type="SAM" id="Phobius"/>
    </source>
</evidence>
<keyword evidence="4" id="KW-1185">Reference proteome</keyword>
<reference evidence="3" key="2">
    <citation type="submission" date="2020-09" db="EMBL/GenBank/DDBJ databases">
        <authorList>
            <person name="Sun Q."/>
            <person name="Ohkuma M."/>
        </authorList>
    </citation>
    <scope>NUCLEOTIDE SEQUENCE</scope>
    <source>
        <strain evidence="3">JCM 5069</strain>
    </source>
</reference>
<keyword evidence="2" id="KW-0472">Membrane</keyword>
<keyword evidence="2" id="KW-0812">Transmembrane</keyword>
<feature type="transmembrane region" description="Helical" evidence="2">
    <location>
        <begin position="28"/>
        <end position="46"/>
    </location>
</feature>
<name>A0A919GCK9_9ACTN</name>
<gene>
    <name evidence="3" type="ORF">GCM10018793_40700</name>
</gene>
<dbReference type="RefSeq" id="WP_189934503.1">
    <property type="nucleotide sequence ID" value="NZ_BNCD01000012.1"/>
</dbReference>
<protein>
    <submittedName>
        <fullName evidence="3">Uncharacterized protein</fullName>
    </submittedName>
</protein>
<evidence type="ECO:0000313" key="3">
    <source>
        <dbReference type="EMBL" id="GHH82009.1"/>
    </source>
</evidence>
<comment type="caution">
    <text evidence="3">The sequence shown here is derived from an EMBL/GenBank/DDBJ whole genome shotgun (WGS) entry which is preliminary data.</text>
</comment>
<accession>A0A919GCK9</accession>
<sequence>MPTQPSESAPTPAAPAPAGGGSPRDRRWLILLSWLWVGLPLAYGVYELVQKAAQLFTG</sequence>
<evidence type="ECO:0000313" key="4">
    <source>
        <dbReference type="Proteomes" id="UP000603708"/>
    </source>
</evidence>